<dbReference type="InterPro" id="IPR017938">
    <property type="entry name" value="Riboflavin_synthase-like_b-brl"/>
</dbReference>
<evidence type="ECO:0000313" key="2">
    <source>
        <dbReference type="EMBL" id="RLP68759.1"/>
    </source>
</evidence>
<dbReference type="PROSITE" id="PS51384">
    <property type="entry name" value="FAD_FR"/>
    <property type="match status" value="1"/>
</dbReference>
<feature type="domain" description="FAD-binding FR-type" evidence="1">
    <location>
        <begin position="16"/>
        <end position="138"/>
    </location>
</feature>
<sequence>MTAIAPAPVEYVDFPVRVREVEVVRTTRLSDTMIRLTFGGEGAAGFESAIFDEHVKLIFPEPDTGELRLPLPDGDDLIWPRPIPTSREYTVRAHRPDAQEIDIDFVVHASGLASDWARDAQPGDRAHIAGPPGGYRVSDDYDFYVLVADETALPAVARWLEESPRSRSGAVVVEVEGPRSEQSLDAPEGVSVTWLHGGGAATDNLIRGALAVEIPEGSRVFVWLAGEAGAIKPLRRWVRDELGLTKHHSSITGYWKRGIADTHEHLDEDDED</sequence>
<dbReference type="InterPro" id="IPR039261">
    <property type="entry name" value="FNR_nucleotide-bd"/>
</dbReference>
<dbReference type="Pfam" id="PF08021">
    <property type="entry name" value="FAD_binding_9"/>
    <property type="match status" value="1"/>
</dbReference>
<dbReference type="CDD" id="cd06193">
    <property type="entry name" value="siderophore_interacting"/>
    <property type="match status" value="1"/>
</dbReference>
<evidence type="ECO:0000313" key="3">
    <source>
        <dbReference type="Proteomes" id="UP000275395"/>
    </source>
</evidence>
<name>A0A3L6ZLA1_9MICO</name>
<dbReference type="PANTHER" id="PTHR30157">
    <property type="entry name" value="FERRIC REDUCTASE, NADPH-DEPENDENT"/>
    <property type="match status" value="1"/>
</dbReference>
<dbReference type="Gene3D" id="3.40.50.80">
    <property type="entry name" value="Nucleotide-binding domain of ferredoxin-NADP reductase (FNR) module"/>
    <property type="match status" value="1"/>
</dbReference>
<dbReference type="InterPro" id="IPR017927">
    <property type="entry name" value="FAD-bd_FR_type"/>
</dbReference>
<dbReference type="Proteomes" id="UP000275395">
    <property type="component" value="Unassembled WGS sequence"/>
</dbReference>
<comment type="caution">
    <text evidence="2">The sequence shown here is derived from an EMBL/GenBank/DDBJ whole genome shotgun (WGS) entry which is preliminary data.</text>
</comment>
<dbReference type="EMBL" id="RCUW01000007">
    <property type="protein sequence ID" value="RLP68759.1"/>
    <property type="molecule type" value="Genomic_DNA"/>
</dbReference>
<dbReference type="RefSeq" id="WP_121657602.1">
    <property type="nucleotide sequence ID" value="NZ_JBQDRQ010000034.1"/>
</dbReference>
<dbReference type="InterPro" id="IPR039374">
    <property type="entry name" value="SIP_fam"/>
</dbReference>
<dbReference type="SUPFAM" id="SSF63380">
    <property type="entry name" value="Riboflavin synthase domain-like"/>
    <property type="match status" value="1"/>
</dbReference>
<reference evidence="2 3" key="1">
    <citation type="submission" date="2018-10" db="EMBL/GenBank/DDBJ databases">
        <authorList>
            <person name="Li J."/>
        </authorList>
    </citation>
    <scope>NUCLEOTIDE SEQUENCE [LARGE SCALE GENOMIC DNA]</scope>
    <source>
        <strain evidence="2 3">JCM 30549</strain>
    </source>
</reference>
<protein>
    <submittedName>
        <fullName evidence="2">Siderophore-interacting protein</fullName>
    </submittedName>
</protein>
<dbReference type="GO" id="GO:0016491">
    <property type="term" value="F:oxidoreductase activity"/>
    <property type="evidence" value="ECO:0007669"/>
    <property type="project" value="InterPro"/>
</dbReference>
<dbReference type="AlphaFoldDB" id="A0A3L6ZLA1"/>
<evidence type="ECO:0000259" key="1">
    <source>
        <dbReference type="PROSITE" id="PS51384"/>
    </source>
</evidence>
<gene>
    <name evidence="2" type="ORF">D9V30_09365</name>
</gene>
<dbReference type="Gene3D" id="2.40.30.10">
    <property type="entry name" value="Translation factors"/>
    <property type="match status" value="1"/>
</dbReference>
<proteinExistence type="predicted"/>
<organism evidence="2 3">
    <name type="scientific">Mycetocola reblochoni</name>
    <dbReference type="NCBI Taxonomy" id="331618"/>
    <lineage>
        <taxon>Bacteria</taxon>
        <taxon>Bacillati</taxon>
        <taxon>Actinomycetota</taxon>
        <taxon>Actinomycetes</taxon>
        <taxon>Micrococcales</taxon>
        <taxon>Microbacteriaceae</taxon>
        <taxon>Mycetocola</taxon>
    </lineage>
</organism>
<dbReference type="Pfam" id="PF04954">
    <property type="entry name" value="SIP"/>
    <property type="match status" value="1"/>
</dbReference>
<dbReference type="InterPro" id="IPR013113">
    <property type="entry name" value="SIP_FAD-bd"/>
</dbReference>
<dbReference type="InterPro" id="IPR007037">
    <property type="entry name" value="SIP_rossman_dom"/>
</dbReference>
<accession>A0A3L6ZLA1</accession>
<dbReference type="PANTHER" id="PTHR30157:SF0">
    <property type="entry name" value="NADPH-DEPENDENT FERRIC-CHELATE REDUCTASE"/>
    <property type="match status" value="1"/>
</dbReference>